<keyword evidence="3" id="KW-1185">Reference proteome</keyword>
<dbReference type="EMBL" id="CP090168">
    <property type="protein sequence ID" value="UJO19152.1"/>
    <property type="molecule type" value="Genomic_DNA"/>
</dbReference>
<evidence type="ECO:0000313" key="2">
    <source>
        <dbReference type="EMBL" id="UJO19152.1"/>
    </source>
</evidence>
<dbReference type="PANTHER" id="PTHR47843">
    <property type="entry name" value="BTB DOMAIN-CONTAINING PROTEIN-RELATED"/>
    <property type="match status" value="1"/>
</dbReference>
<dbReference type="PROSITE" id="PS50097">
    <property type="entry name" value="BTB"/>
    <property type="match status" value="1"/>
</dbReference>
<dbReference type="PANTHER" id="PTHR47843:SF2">
    <property type="entry name" value="BTB DOMAIN-CONTAINING PROTEIN"/>
    <property type="match status" value="1"/>
</dbReference>
<dbReference type="OMA" id="WKSATHA"/>
<dbReference type="InterPro" id="IPR000210">
    <property type="entry name" value="BTB/POZ_dom"/>
</dbReference>
<dbReference type="GeneID" id="71986674"/>
<proteinExistence type="predicted"/>
<name>A0A9Q8UQY5_PASFU</name>
<dbReference type="RefSeq" id="XP_047763518.1">
    <property type="nucleotide sequence ID" value="XM_047905944.1"/>
</dbReference>
<protein>
    <recommendedName>
        <fullName evidence="1">BTB domain-containing protein</fullName>
    </recommendedName>
</protein>
<dbReference type="Gene3D" id="3.30.710.10">
    <property type="entry name" value="Potassium Channel Kv1.1, Chain A"/>
    <property type="match status" value="1"/>
</dbReference>
<dbReference type="SUPFAM" id="SSF54695">
    <property type="entry name" value="POZ domain"/>
    <property type="match status" value="1"/>
</dbReference>
<organism evidence="2 3">
    <name type="scientific">Passalora fulva</name>
    <name type="common">Tomato leaf mold</name>
    <name type="synonym">Cladosporium fulvum</name>
    <dbReference type="NCBI Taxonomy" id="5499"/>
    <lineage>
        <taxon>Eukaryota</taxon>
        <taxon>Fungi</taxon>
        <taxon>Dikarya</taxon>
        <taxon>Ascomycota</taxon>
        <taxon>Pezizomycotina</taxon>
        <taxon>Dothideomycetes</taxon>
        <taxon>Dothideomycetidae</taxon>
        <taxon>Mycosphaerellales</taxon>
        <taxon>Mycosphaerellaceae</taxon>
        <taxon>Fulvia</taxon>
    </lineage>
</organism>
<evidence type="ECO:0000259" key="1">
    <source>
        <dbReference type="PROSITE" id="PS50097"/>
    </source>
</evidence>
<gene>
    <name evidence="2" type="ORF">CLAFUR5_06796</name>
</gene>
<dbReference type="AlphaFoldDB" id="A0A9Q8UQY5"/>
<dbReference type="Proteomes" id="UP000756132">
    <property type="component" value="Chromosome 6"/>
</dbReference>
<dbReference type="OrthoDB" id="3647298at2759"/>
<evidence type="ECO:0000313" key="3">
    <source>
        <dbReference type="Proteomes" id="UP000756132"/>
    </source>
</evidence>
<reference evidence="2" key="2">
    <citation type="journal article" date="2022" name="Microb. Genom.">
        <title>A chromosome-scale genome assembly of the tomato pathogen Cladosporium fulvum reveals a compartmentalized genome architecture and the presence of a dispensable chromosome.</title>
        <authorList>
            <person name="Zaccaron A.Z."/>
            <person name="Chen L.H."/>
            <person name="Samaras A."/>
            <person name="Stergiopoulos I."/>
        </authorList>
    </citation>
    <scope>NUCLEOTIDE SEQUENCE</scope>
    <source>
        <strain evidence="2">Race5_Kim</strain>
    </source>
</reference>
<dbReference type="InterPro" id="IPR011333">
    <property type="entry name" value="SKP1/BTB/POZ_sf"/>
</dbReference>
<dbReference type="CDD" id="cd18186">
    <property type="entry name" value="BTB_POZ_ZBTB_KLHL-like"/>
    <property type="match status" value="1"/>
</dbReference>
<reference evidence="2" key="1">
    <citation type="submission" date="2021-12" db="EMBL/GenBank/DDBJ databases">
        <authorList>
            <person name="Zaccaron A."/>
            <person name="Stergiopoulos I."/>
        </authorList>
    </citation>
    <scope>NUCLEOTIDE SEQUENCE</scope>
    <source>
        <strain evidence="2">Race5_Kim</strain>
    </source>
</reference>
<feature type="domain" description="BTB" evidence="1">
    <location>
        <begin position="19"/>
        <end position="88"/>
    </location>
</feature>
<dbReference type="Pfam" id="PF00651">
    <property type="entry name" value="BTB"/>
    <property type="match status" value="1"/>
</dbReference>
<accession>A0A9Q8UQY5</accession>
<sequence>MSTQPPPAKRRRIDLFEGFCVTLGQDDEQKTITVAKTYLTKSSDYLKKACNKEWKEGQMKTIELPDIKPDTFAIYVQWLQTGELVLSAEELPARDAERSTIVTHWDVLQPKIVDLYILVDYLANTIVRNLAIDEWKSATHALKFGPSISEVKVVYEKTPPKCMLRKLMVDWSVAGVQSEWITNNGTNLPAEFLADVFAEWTRLRGEKEWPQAPYEREKCYYHEHDEERLKFT</sequence>
<dbReference type="KEGG" id="ffu:CLAFUR5_06796"/>